<sequence>MRFFATRPRFLPIALAIPIWWVSAFASAAVTLNGSLVDGTNGGDGQADTVQLVRLGNAMETVAVQQNVQGAFTFEYEDPFQPGTLLIQAVKGGAIYSLPVQDPAQPIEITVYDVAEDLPLNAAIGSLALFAEGQTAQIGMFINVDNQSDPPRTLNRQGTTFRWPLLPGYREIEVSTRRGQMPLRQTVRVEEDHAGIAYPIRPGRTQVMVRSIHAYNPSDASNYYKIPLLPDQEAMHILVMPQNLELEGEGIVFVDVDDDNDVKLYEWRRQEGQEVLEVNFHGKPAPKPSSEEEQHTENTGREFQRMPNELHPYRWWIVGVSLAFLSLLMVIGLRLR</sequence>
<evidence type="ECO:0000313" key="4">
    <source>
        <dbReference type="EMBL" id="QTD52227.1"/>
    </source>
</evidence>
<reference evidence="4" key="1">
    <citation type="submission" date="2021-03" db="EMBL/GenBank/DDBJ databases">
        <title>Acanthopleuribacteraceae sp. M133.</title>
        <authorList>
            <person name="Wang G."/>
        </authorList>
    </citation>
    <scope>NUCLEOTIDE SEQUENCE</scope>
    <source>
        <strain evidence="4">M133</strain>
    </source>
</reference>
<feature type="transmembrane region" description="Helical" evidence="2">
    <location>
        <begin position="313"/>
        <end position="333"/>
    </location>
</feature>
<feature type="chain" id="PRO_5035161580" description="Carboxypeptidase regulatory-like domain-containing protein" evidence="3">
    <location>
        <begin position="29"/>
        <end position="336"/>
    </location>
</feature>
<keyword evidence="2" id="KW-0472">Membrane</keyword>
<dbReference type="KEGG" id="scor:J3U87_07115"/>
<proteinExistence type="predicted"/>
<keyword evidence="2" id="KW-1133">Transmembrane helix</keyword>
<dbReference type="AlphaFoldDB" id="A0A8A4TS60"/>
<name>A0A8A4TS60_SULCO</name>
<evidence type="ECO:0000313" key="5">
    <source>
        <dbReference type="Proteomes" id="UP000663929"/>
    </source>
</evidence>
<evidence type="ECO:0000256" key="1">
    <source>
        <dbReference type="SAM" id="MobiDB-lite"/>
    </source>
</evidence>
<feature type="signal peptide" evidence="3">
    <location>
        <begin position="1"/>
        <end position="28"/>
    </location>
</feature>
<accession>A0A8A4TS60</accession>
<protein>
    <recommendedName>
        <fullName evidence="6">Carboxypeptidase regulatory-like domain-containing protein</fullName>
    </recommendedName>
</protein>
<keyword evidence="5" id="KW-1185">Reference proteome</keyword>
<keyword evidence="2" id="KW-0812">Transmembrane</keyword>
<dbReference type="Proteomes" id="UP000663929">
    <property type="component" value="Chromosome"/>
</dbReference>
<feature type="region of interest" description="Disordered" evidence="1">
    <location>
        <begin position="280"/>
        <end position="304"/>
    </location>
</feature>
<evidence type="ECO:0008006" key="6">
    <source>
        <dbReference type="Google" id="ProtNLM"/>
    </source>
</evidence>
<keyword evidence="3" id="KW-0732">Signal</keyword>
<evidence type="ECO:0000256" key="3">
    <source>
        <dbReference type="SAM" id="SignalP"/>
    </source>
</evidence>
<organism evidence="4 5">
    <name type="scientific">Sulfidibacter corallicola</name>
    <dbReference type="NCBI Taxonomy" id="2818388"/>
    <lineage>
        <taxon>Bacteria</taxon>
        <taxon>Pseudomonadati</taxon>
        <taxon>Acidobacteriota</taxon>
        <taxon>Holophagae</taxon>
        <taxon>Acanthopleuribacterales</taxon>
        <taxon>Acanthopleuribacteraceae</taxon>
        <taxon>Sulfidibacter</taxon>
    </lineage>
</organism>
<feature type="compositionally biased region" description="Basic and acidic residues" evidence="1">
    <location>
        <begin position="289"/>
        <end position="304"/>
    </location>
</feature>
<gene>
    <name evidence="4" type="ORF">J3U87_07115</name>
</gene>
<dbReference type="EMBL" id="CP071793">
    <property type="protein sequence ID" value="QTD52227.1"/>
    <property type="molecule type" value="Genomic_DNA"/>
</dbReference>
<evidence type="ECO:0000256" key="2">
    <source>
        <dbReference type="SAM" id="Phobius"/>
    </source>
</evidence>
<dbReference type="RefSeq" id="WP_237382336.1">
    <property type="nucleotide sequence ID" value="NZ_CP071793.1"/>
</dbReference>